<reference evidence="5 6" key="1">
    <citation type="journal article" date="2015" name="Genome Announc.">
        <title>Expanding the biotechnology potential of lactobacilli through comparative genomics of 213 strains and associated genera.</title>
        <authorList>
            <person name="Sun Z."/>
            <person name="Harris H.M."/>
            <person name="McCann A."/>
            <person name="Guo C."/>
            <person name="Argimon S."/>
            <person name="Zhang W."/>
            <person name="Yang X."/>
            <person name="Jeffery I.B."/>
            <person name="Cooney J.C."/>
            <person name="Kagawa T.F."/>
            <person name="Liu W."/>
            <person name="Song Y."/>
            <person name="Salvetti E."/>
            <person name="Wrobel A."/>
            <person name="Rasinkangas P."/>
            <person name="Parkhill J."/>
            <person name="Rea M.C."/>
            <person name="O'Sullivan O."/>
            <person name="Ritari J."/>
            <person name="Douillard F.P."/>
            <person name="Paul Ross R."/>
            <person name="Yang R."/>
            <person name="Briner A.E."/>
            <person name="Felis G.E."/>
            <person name="de Vos W.M."/>
            <person name="Barrangou R."/>
            <person name="Klaenhammer T.R."/>
            <person name="Caufield P.W."/>
            <person name="Cui Y."/>
            <person name="Zhang H."/>
            <person name="O'Toole P.W."/>
        </authorList>
    </citation>
    <scope>NUCLEOTIDE SEQUENCE [LARGE SCALE GENOMIC DNA]</scope>
    <source>
        <strain evidence="5 6">DSM 22696</strain>
    </source>
</reference>
<dbReference type="CDD" id="cd05374">
    <property type="entry name" value="17beta-HSD-like_SDR_c"/>
    <property type="match status" value="1"/>
</dbReference>
<dbReference type="InterPro" id="IPR002347">
    <property type="entry name" value="SDR_fam"/>
</dbReference>
<dbReference type="OrthoDB" id="9775296at2"/>
<dbReference type="Pfam" id="PF00106">
    <property type="entry name" value="adh_short"/>
    <property type="match status" value="1"/>
</dbReference>
<keyword evidence="6" id="KW-1185">Reference proteome</keyword>
<evidence type="ECO:0000256" key="3">
    <source>
        <dbReference type="RuleBase" id="RU000363"/>
    </source>
</evidence>
<dbReference type="PANTHER" id="PTHR44169:SF6">
    <property type="entry name" value="NADPH-DEPENDENT 1-ACYLDIHYDROXYACETONE PHOSPHATE REDUCTASE"/>
    <property type="match status" value="1"/>
</dbReference>
<name>A0A0R2LCE7_9LACO</name>
<gene>
    <name evidence="5" type="ORF">IV55_GL001305</name>
    <name evidence="4" type="ORF">LSI01_16590</name>
</gene>
<proteinExistence type="inferred from homology"/>
<evidence type="ECO:0000313" key="5">
    <source>
        <dbReference type="EMBL" id="KRN96343.1"/>
    </source>
</evidence>
<evidence type="ECO:0000313" key="4">
    <source>
        <dbReference type="EMBL" id="GEK29348.1"/>
    </source>
</evidence>
<dbReference type="PATRIC" id="fig|348151.3.peg.1342"/>
<dbReference type="Proteomes" id="UP000051139">
    <property type="component" value="Unassembled WGS sequence"/>
</dbReference>
<dbReference type="EMBL" id="BJUD01000047">
    <property type="protein sequence ID" value="GEK29348.1"/>
    <property type="molecule type" value="Genomic_DNA"/>
</dbReference>
<comment type="caution">
    <text evidence="5">The sequence shown here is derived from an EMBL/GenBank/DDBJ whole genome shotgun (WGS) entry which is preliminary data.</text>
</comment>
<dbReference type="AlphaFoldDB" id="A0A0R2LCE7"/>
<dbReference type="PRINTS" id="PR00080">
    <property type="entry name" value="SDRFAMILY"/>
</dbReference>
<accession>A0A0R2LCE7</accession>
<comment type="similarity">
    <text evidence="1 3">Belongs to the short-chain dehydrogenases/reductases (SDR) family.</text>
</comment>
<dbReference type="SUPFAM" id="SSF51735">
    <property type="entry name" value="NAD(P)-binding Rossmann-fold domains"/>
    <property type="match status" value="1"/>
</dbReference>
<sequence length="268" mass="29422">MTKVAVVTGASSGIGRQTALALKADGYQVIGGSRHISEDVGLKAAGIDAHNLDVTDHSSVTAFVAYVIDTYQHIDILVNSAGYGLFGALAEVSLTEARMQLEVNVFGIMDLIQGFLPTMMADKRGRIINISSLAGQSYFAMAGWYHVSKHALETMTDVLRLELADFDIDVVIVEPGITKTNWANVTNTELLANTPQTSPYRKLAEKQAATITQATQTVHDVAAVIMKAVHASKPKIRYQVRFRERLMMNLTRLTGFRLQDRVARHMMK</sequence>
<evidence type="ECO:0000256" key="1">
    <source>
        <dbReference type="ARBA" id="ARBA00006484"/>
    </source>
</evidence>
<evidence type="ECO:0000313" key="7">
    <source>
        <dbReference type="Proteomes" id="UP000321429"/>
    </source>
</evidence>
<organism evidence="5 6">
    <name type="scientific">Furfurilactobacillus siliginis</name>
    <dbReference type="NCBI Taxonomy" id="348151"/>
    <lineage>
        <taxon>Bacteria</taxon>
        <taxon>Bacillati</taxon>
        <taxon>Bacillota</taxon>
        <taxon>Bacilli</taxon>
        <taxon>Lactobacillales</taxon>
        <taxon>Lactobacillaceae</taxon>
        <taxon>Furfurilactobacillus</taxon>
    </lineage>
</organism>
<dbReference type="InterPro" id="IPR036291">
    <property type="entry name" value="NAD(P)-bd_dom_sf"/>
</dbReference>
<dbReference type="STRING" id="348151.IV55_GL001305"/>
<dbReference type="PANTHER" id="PTHR44169">
    <property type="entry name" value="NADPH-DEPENDENT 1-ACYLDIHYDROXYACETONE PHOSPHATE REDUCTASE"/>
    <property type="match status" value="1"/>
</dbReference>
<dbReference type="Proteomes" id="UP000321429">
    <property type="component" value="Unassembled WGS sequence"/>
</dbReference>
<dbReference type="EMBL" id="JQCB01000004">
    <property type="protein sequence ID" value="KRN96343.1"/>
    <property type="molecule type" value="Genomic_DNA"/>
</dbReference>
<dbReference type="GO" id="GO:0016491">
    <property type="term" value="F:oxidoreductase activity"/>
    <property type="evidence" value="ECO:0007669"/>
    <property type="project" value="UniProtKB-KW"/>
</dbReference>
<evidence type="ECO:0000256" key="2">
    <source>
        <dbReference type="ARBA" id="ARBA00023002"/>
    </source>
</evidence>
<reference evidence="4 7" key="2">
    <citation type="submission" date="2019-07" db="EMBL/GenBank/DDBJ databases">
        <title>Whole genome shotgun sequence of Lactobacillus siliginis NBRC 101315.</title>
        <authorList>
            <person name="Hosoyama A."/>
            <person name="Uohara A."/>
            <person name="Ohji S."/>
            <person name="Ichikawa N."/>
        </authorList>
    </citation>
    <scope>NUCLEOTIDE SEQUENCE [LARGE SCALE GENOMIC DNA]</scope>
    <source>
        <strain evidence="4 7">NBRC 101315</strain>
    </source>
</reference>
<dbReference type="Gene3D" id="3.40.50.720">
    <property type="entry name" value="NAD(P)-binding Rossmann-like Domain"/>
    <property type="match status" value="1"/>
</dbReference>
<dbReference type="PRINTS" id="PR00081">
    <property type="entry name" value="GDHRDH"/>
</dbReference>
<keyword evidence="2" id="KW-0560">Oxidoreductase</keyword>
<protein>
    <submittedName>
        <fullName evidence="5">Short chain dehydrogenase</fullName>
    </submittedName>
    <submittedName>
        <fullName evidence="4">Short-chain dehydrogenase/reductase</fullName>
    </submittedName>
</protein>
<evidence type="ECO:0000313" key="6">
    <source>
        <dbReference type="Proteomes" id="UP000051139"/>
    </source>
</evidence>
<dbReference type="RefSeq" id="WP_057809512.1">
    <property type="nucleotide sequence ID" value="NZ_BJUD01000047.1"/>
</dbReference>